<keyword evidence="6" id="KW-0064">Aspartyl protease</keyword>
<keyword evidence="4 11" id="KW-0645">Protease</keyword>
<comment type="similarity">
    <text evidence="2">Belongs to the peptidase A1 family.</text>
</comment>
<accession>A0A7J0FQ97</accession>
<dbReference type="InterPro" id="IPR034161">
    <property type="entry name" value="Pepsin-like_plant"/>
</dbReference>
<comment type="subcellular location">
    <subcellularLocation>
        <location evidence="1">Secreted</location>
    </subcellularLocation>
</comment>
<sequence length="425" mass="45449">MEIKFAIIIFIISLSSLSNVESKHVGFSVDIIHRDSPLSPFYNSSLTPVEWLNNAFQRSAERVKYFTLALQSGSSPLIPSEGEYLMQFGIGTPPYSTLAIVDTGSDLTWTQCLPCKKCFMQKSPLFNPTSSSTYKVAPCCSKPCQTLKNSTCSNGACRYTYSYADNSYTRGALATETITLGSASLPGIIFGCGNDNGGTYGAASGIVSLGTGPISLISQTSSAIGGKFSFCLVSMSSQNTKPGKLNFGGNAILSGSGVVSTPLIIRDTFYFLTLEGLTVGHERLEFYSSASSPNGFAASGNGNIIIDSGTTWTLVPPNLYSRLESSVRLAVGAKPVPDPQRLFSLCYRSSDNITFPIITAHFTNADVKLNPVNTLLRTSTGLMCLAFAPINDIPIYGNVAQINFLVGYDLTKKTLSFKPTDCATV</sequence>
<dbReference type="Gene3D" id="2.40.70.10">
    <property type="entry name" value="Acid Proteases"/>
    <property type="match status" value="2"/>
</dbReference>
<evidence type="ECO:0000256" key="5">
    <source>
        <dbReference type="ARBA" id="ARBA00022729"/>
    </source>
</evidence>
<dbReference type="PANTHER" id="PTHR47967:SF128">
    <property type="entry name" value="ASPARTIC PROTEINASE CDR1-LIKE"/>
    <property type="match status" value="1"/>
</dbReference>
<dbReference type="InterPro" id="IPR033121">
    <property type="entry name" value="PEPTIDASE_A1"/>
</dbReference>
<dbReference type="GO" id="GO:0004190">
    <property type="term" value="F:aspartic-type endopeptidase activity"/>
    <property type="evidence" value="ECO:0007669"/>
    <property type="project" value="UniProtKB-KW"/>
</dbReference>
<dbReference type="InterPro" id="IPR001969">
    <property type="entry name" value="Aspartic_peptidase_AS"/>
</dbReference>
<dbReference type="InterPro" id="IPR021109">
    <property type="entry name" value="Peptidase_aspartic_dom_sf"/>
</dbReference>
<dbReference type="PROSITE" id="PS51767">
    <property type="entry name" value="PEPTIDASE_A1"/>
    <property type="match status" value="1"/>
</dbReference>
<evidence type="ECO:0000313" key="11">
    <source>
        <dbReference type="EMBL" id="GFZ00744.1"/>
    </source>
</evidence>
<keyword evidence="3" id="KW-0964">Secreted</keyword>
<evidence type="ECO:0000256" key="4">
    <source>
        <dbReference type="ARBA" id="ARBA00022670"/>
    </source>
</evidence>
<evidence type="ECO:0000256" key="6">
    <source>
        <dbReference type="ARBA" id="ARBA00022750"/>
    </source>
</evidence>
<feature type="signal peptide" evidence="9">
    <location>
        <begin position="1"/>
        <end position="22"/>
    </location>
</feature>
<keyword evidence="8" id="KW-0325">Glycoprotein</keyword>
<feature type="domain" description="Peptidase A1" evidence="10">
    <location>
        <begin position="84"/>
        <end position="418"/>
    </location>
</feature>
<dbReference type="GO" id="GO:0006508">
    <property type="term" value="P:proteolysis"/>
    <property type="evidence" value="ECO:0007669"/>
    <property type="project" value="UniProtKB-KW"/>
</dbReference>
<evidence type="ECO:0000256" key="3">
    <source>
        <dbReference type="ARBA" id="ARBA00022525"/>
    </source>
</evidence>
<name>A0A7J0FQ97_9ERIC</name>
<dbReference type="OrthoDB" id="2747330at2759"/>
<evidence type="ECO:0000313" key="12">
    <source>
        <dbReference type="Proteomes" id="UP000585474"/>
    </source>
</evidence>
<dbReference type="Proteomes" id="UP000585474">
    <property type="component" value="Unassembled WGS sequence"/>
</dbReference>
<evidence type="ECO:0000256" key="8">
    <source>
        <dbReference type="ARBA" id="ARBA00023180"/>
    </source>
</evidence>
<keyword evidence="5 9" id="KW-0732">Signal</keyword>
<dbReference type="FunFam" id="2.40.70.10:FF:000050">
    <property type="entry name" value="Aspartic proteinase CDR1"/>
    <property type="match status" value="1"/>
</dbReference>
<evidence type="ECO:0000259" key="10">
    <source>
        <dbReference type="PROSITE" id="PS51767"/>
    </source>
</evidence>
<feature type="chain" id="PRO_5029494126" evidence="9">
    <location>
        <begin position="23"/>
        <end position="425"/>
    </location>
</feature>
<proteinExistence type="inferred from homology"/>
<keyword evidence="12" id="KW-1185">Reference proteome</keyword>
<dbReference type="InterPro" id="IPR032861">
    <property type="entry name" value="TAXi_N"/>
</dbReference>
<dbReference type="SUPFAM" id="SSF50630">
    <property type="entry name" value="Acid proteases"/>
    <property type="match status" value="1"/>
</dbReference>
<gene>
    <name evidence="11" type="ORF">Acr_14g0003790</name>
</gene>
<protein>
    <submittedName>
        <fullName evidence="11">Eukaryotic aspartyl protease family protein</fullName>
    </submittedName>
</protein>
<evidence type="ECO:0000256" key="2">
    <source>
        <dbReference type="ARBA" id="ARBA00007447"/>
    </source>
</evidence>
<dbReference type="Pfam" id="PF14543">
    <property type="entry name" value="TAXi_N"/>
    <property type="match status" value="1"/>
</dbReference>
<dbReference type="GO" id="GO:0005576">
    <property type="term" value="C:extracellular region"/>
    <property type="evidence" value="ECO:0007669"/>
    <property type="project" value="UniProtKB-SubCell"/>
</dbReference>
<keyword evidence="7" id="KW-0378">Hydrolase</keyword>
<dbReference type="FunFam" id="2.40.70.10:FF:000016">
    <property type="entry name" value="Probable aspartic protease At2g35615"/>
    <property type="match status" value="1"/>
</dbReference>
<dbReference type="CDD" id="cd05476">
    <property type="entry name" value="pepsin_A_like_plant"/>
    <property type="match status" value="1"/>
</dbReference>
<reference evidence="11 12" key="1">
    <citation type="submission" date="2019-07" db="EMBL/GenBank/DDBJ databases">
        <title>De Novo Assembly of kiwifruit Actinidia rufa.</title>
        <authorList>
            <person name="Sugita-Konishi S."/>
            <person name="Sato K."/>
            <person name="Mori E."/>
            <person name="Abe Y."/>
            <person name="Kisaki G."/>
            <person name="Hamano K."/>
            <person name="Suezawa K."/>
            <person name="Otani M."/>
            <person name="Fukuda T."/>
            <person name="Manabe T."/>
            <person name="Gomi K."/>
            <person name="Tabuchi M."/>
            <person name="Akimitsu K."/>
            <person name="Kataoka I."/>
        </authorList>
    </citation>
    <scope>NUCLEOTIDE SEQUENCE [LARGE SCALE GENOMIC DNA]</scope>
    <source>
        <strain evidence="12">cv. Fuchu</strain>
    </source>
</reference>
<dbReference type="InterPro" id="IPR032799">
    <property type="entry name" value="TAXi_C"/>
</dbReference>
<comment type="caution">
    <text evidence="11">The sequence shown here is derived from an EMBL/GenBank/DDBJ whole genome shotgun (WGS) entry which is preliminary data.</text>
</comment>
<dbReference type="AlphaFoldDB" id="A0A7J0FQ97"/>
<dbReference type="Pfam" id="PF14541">
    <property type="entry name" value="TAXi_C"/>
    <property type="match status" value="1"/>
</dbReference>
<evidence type="ECO:0000256" key="7">
    <source>
        <dbReference type="ARBA" id="ARBA00022801"/>
    </source>
</evidence>
<organism evidence="11 12">
    <name type="scientific">Actinidia rufa</name>
    <dbReference type="NCBI Taxonomy" id="165716"/>
    <lineage>
        <taxon>Eukaryota</taxon>
        <taxon>Viridiplantae</taxon>
        <taxon>Streptophyta</taxon>
        <taxon>Embryophyta</taxon>
        <taxon>Tracheophyta</taxon>
        <taxon>Spermatophyta</taxon>
        <taxon>Magnoliopsida</taxon>
        <taxon>eudicotyledons</taxon>
        <taxon>Gunneridae</taxon>
        <taxon>Pentapetalae</taxon>
        <taxon>asterids</taxon>
        <taxon>Ericales</taxon>
        <taxon>Actinidiaceae</taxon>
        <taxon>Actinidia</taxon>
    </lineage>
</organism>
<dbReference type="PANTHER" id="PTHR47967">
    <property type="entry name" value="OS07G0603500 PROTEIN-RELATED"/>
    <property type="match status" value="1"/>
</dbReference>
<evidence type="ECO:0000256" key="1">
    <source>
        <dbReference type="ARBA" id="ARBA00004613"/>
    </source>
</evidence>
<dbReference type="EMBL" id="BJWL01000014">
    <property type="protein sequence ID" value="GFZ00744.1"/>
    <property type="molecule type" value="Genomic_DNA"/>
</dbReference>
<dbReference type="PROSITE" id="PS00141">
    <property type="entry name" value="ASP_PROTEASE"/>
    <property type="match status" value="1"/>
</dbReference>
<dbReference type="InterPro" id="IPR051708">
    <property type="entry name" value="Plant_Aspart_Prot_A1"/>
</dbReference>
<evidence type="ECO:0000256" key="9">
    <source>
        <dbReference type="SAM" id="SignalP"/>
    </source>
</evidence>